<dbReference type="AlphaFoldDB" id="A0A0A8Z0A0"/>
<dbReference type="EMBL" id="GBRH01269598">
    <property type="protein sequence ID" value="JAD28297.1"/>
    <property type="molecule type" value="Transcribed_RNA"/>
</dbReference>
<protein>
    <submittedName>
        <fullName evidence="1">Uncharacterized protein</fullName>
    </submittedName>
</protein>
<reference evidence="1" key="2">
    <citation type="journal article" date="2015" name="Data Brief">
        <title>Shoot transcriptome of the giant reed, Arundo donax.</title>
        <authorList>
            <person name="Barrero R.A."/>
            <person name="Guerrero F.D."/>
            <person name="Moolhuijzen P."/>
            <person name="Goolsby J.A."/>
            <person name="Tidwell J."/>
            <person name="Bellgard S.E."/>
            <person name="Bellgard M.I."/>
        </authorList>
    </citation>
    <scope>NUCLEOTIDE SEQUENCE</scope>
    <source>
        <tissue evidence="1">Shoot tissue taken approximately 20 cm above the soil surface</tissue>
    </source>
</reference>
<name>A0A0A8Z0A0_ARUDO</name>
<evidence type="ECO:0000313" key="1">
    <source>
        <dbReference type="EMBL" id="JAD28297.1"/>
    </source>
</evidence>
<sequence length="34" mass="3866">MRSSADDKQNCTHECTSFSKLHVSEENQLSRIIA</sequence>
<organism evidence="1">
    <name type="scientific">Arundo donax</name>
    <name type="common">Giant reed</name>
    <name type="synonym">Donax arundinaceus</name>
    <dbReference type="NCBI Taxonomy" id="35708"/>
    <lineage>
        <taxon>Eukaryota</taxon>
        <taxon>Viridiplantae</taxon>
        <taxon>Streptophyta</taxon>
        <taxon>Embryophyta</taxon>
        <taxon>Tracheophyta</taxon>
        <taxon>Spermatophyta</taxon>
        <taxon>Magnoliopsida</taxon>
        <taxon>Liliopsida</taxon>
        <taxon>Poales</taxon>
        <taxon>Poaceae</taxon>
        <taxon>PACMAD clade</taxon>
        <taxon>Arundinoideae</taxon>
        <taxon>Arundineae</taxon>
        <taxon>Arundo</taxon>
    </lineage>
</organism>
<accession>A0A0A8Z0A0</accession>
<reference evidence="1" key="1">
    <citation type="submission" date="2014-09" db="EMBL/GenBank/DDBJ databases">
        <authorList>
            <person name="Magalhaes I.L.F."/>
            <person name="Oliveira U."/>
            <person name="Santos F.R."/>
            <person name="Vidigal T.H.D.A."/>
            <person name="Brescovit A.D."/>
            <person name="Santos A.J."/>
        </authorList>
    </citation>
    <scope>NUCLEOTIDE SEQUENCE</scope>
    <source>
        <tissue evidence="1">Shoot tissue taken approximately 20 cm above the soil surface</tissue>
    </source>
</reference>
<proteinExistence type="predicted"/>